<protein>
    <submittedName>
        <fullName evidence="1">Uncharacterized protein</fullName>
    </submittedName>
</protein>
<sequence length="44" mass="5167">MKTRDSIVIARGDWNCGLSTLRILFSLFEIYVSRSLRYRCLLCP</sequence>
<gene>
    <name evidence="1" type="ORF">MNBD_DELTA03-1596</name>
</gene>
<dbReference type="AlphaFoldDB" id="A0A3B0V6X4"/>
<proteinExistence type="predicted"/>
<organism evidence="1">
    <name type="scientific">hydrothermal vent metagenome</name>
    <dbReference type="NCBI Taxonomy" id="652676"/>
    <lineage>
        <taxon>unclassified sequences</taxon>
        <taxon>metagenomes</taxon>
        <taxon>ecological metagenomes</taxon>
    </lineage>
</organism>
<dbReference type="EMBL" id="UOEX01000150">
    <property type="protein sequence ID" value="VAW36063.1"/>
    <property type="molecule type" value="Genomic_DNA"/>
</dbReference>
<name>A0A3B0V6X4_9ZZZZ</name>
<accession>A0A3B0V6X4</accession>
<reference evidence="1" key="1">
    <citation type="submission" date="2018-06" db="EMBL/GenBank/DDBJ databases">
        <authorList>
            <person name="Zhirakovskaya E."/>
        </authorList>
    </citation>
    <scope>NUCLEOTIDE SEQUENCE</scope>
</reference>
<evidence type="ECO:0000313" key="1">
    <source>
        <dbReference type="EMBL" id="VAW36063.1"/>
    </source>
</evidence>